<keyword evidence="4" id="KW-1185">Reference proteome</keyword>
<evidence type="ECO:0000259" key="2">
    <source>
        <dbReference type="Pfam" id="PF07593"/>
    </source>
</evidence>
<name>A0ABR7M530_9BACT</name>
<dbReference type="PANTHER" id="PTHR16026">
    <property type="entry name" value="CARTILAGE ACIDIC PROTEIN 1"/>
    <property type="match status" value="1"/>
</dbReference>
<evidence type="ECO:0000313" key="4">
    <source>
        <dbReference type="Proteomes" id="UP000765802"/>
    </source>
</evidence>
<dbReference type="Pfam" id="PF13517">
    <property type="entry name" value="FG-GAP_3"/>
    <property type="match status" value="5"/>
</dbReference>
<accession>A0ABR7M530</accession>
<dbReference type="Pfam" id="PF07593">
    <property type="entry name" value="UnbV_ASPIC"/>
    <property type="match status" value="1"/>
</dbReference>
<proteinExistence type="predicted"/>
<evidence type="ECO:0000256" key="1">
    <source>
        <dbReference type="ARBA" id="ARBA00022729"/>
    </source>
</evidence>
<evidence type="ECO:0000313" key="3">
    <source>
        <dbReference type="EMBL" id="MBC6490125.1"/>
    </source>
</evidence>
<gene>
    <name evidence="3" type="ORF">BC349_04035</name>
</gene>
<organism evidence="3 4">
    <name type="scientific">Flavihumibacter stibioxidans</name>
    <dbReference type="NCBI Taxonomy" id="1834163"/>
    <lineage>
        <taxon>Bacteria</taxon>
        <taxon>Pseudomonadati</taxon>
        <taxon>Bacteroidota</taxon>
        <taxon>Chitinophagia</taxon>
        <taxon>Chitinophagales</taxon>
        <taxon>Chitinophagaceae</taxon>
        <taxon>Flavihumibacter</taxon>
    </lineage>
</organism>
<dbReference type="Gene3D" id="2.130.10.130">
    <property type="entry name" value="Integrin alpha, N-terminal"/>
    <property type="match status" value="4"/>
</dbReference>
<dbReference type="PANTHER" id="PTHR16026:SF0">
    <property type="entry name" value="CARTILAGE ACIDIC PROTEIN 1"/>
    <property type="match status" value="1"/>
</dbReference>
<dbReference type="InterPro" id="IPR027039">
    <property type="entry name" value="Crtac1"/>
</dbReference>
<dbReference type="InterPro" id="IPR013517">
    <property type="entry name" value="FG-GAP"/>
</dbReference>
<dbReference type="InterPro" id="IPR028994">
    <property type="entry name" value="Integrin_alpha_N"/>
</dbReference>
<feature type="domain" description="ASPIC/UnbV" evidence="2">
    <location>
        <begin position="532"/>
        <end position="599"/>
    </location>
</feature>
<comment type="caution">
    <text evidence="3">The sequence shown here is derived from an EMBL/GenBank/DDBJ whole genome shotgun (WGS) entry which is preliminary data.</text>
</comment>
<dbReference type="InterPro" id="IPR011519">
    <property type="entry name" value="UnbV_ASPIC"/>
</dbReference>
<dbReference type="SUPFAM" id="SSF69318">
    <property type="entry name" value="Integrin alpha N-terminal domain"/>
    <property type="match status" value="3"/>
</dbReference>
<dbReference type="Proteomes" id="UP000765802">
    <property type="component" value="Unassembled WGS sequence"/>
</dbReference>
<dbReference type="PROSITE" id="PS51257">
    <property type="entry name" value="PROKAR_LIPOPROTEIN"/>
    <property type="match status" value="1"/>
</dbReference>
<reference evidence="3 4" key="1">
    <citation type="submission" date="2016-07" db="EMBL/GenBank/DDBJ databases">
        <title>Genome analysis of Flavihumibacter stibioxidans YS-17.</title>
        <authorList>
            <person name="Shi K."/>
            <person name="Han Y."/>
            <person name="Wang G."/>
        </authorList>
    </citation>
    <scope>NUCLEOTIDE SEQUENCE [LARGE SCALE GENOMIC DNA]</scope>
    <source>
        <strain evidence="3 4">YS-17</strain>
    </source>
</reference>
<protein>
    <submittedName>
        <fullName evidence="3">RNA-binding protein</fullName>
    </submittedName>
</protein>
<sequence length="1190" mass="132495">MKFPFPLLLLVVLIIGCSTHTDQIFQKLDSSESGVRFINNIMENDSINILDLEYVYNGGGVAIADFNNDSLQDIYFTGNRVPNKLYLNEGGLKFRDVTDLSKTDGAGKWSTGVAAVDINNDGLMDLYVGASIKNDPKQRANTLYINKGPDANGVPVFVDEALAYNVADTGHTTNAAFFDYDNDGDLDLYVLTNKMDDVRYPNQYRKKVTDGSAENTDRLYRNDWDTAKGHPVFTNVSKEAGILIEGYGLGLNISDINQDGWKDIYVTNDFLSNDLVYINNRNGTFTNMADVYLKHSSYSAMGNDVADINNDGLMDIIAVDMLPASNHRKKMMMSANSYQNYLNNEEFGYQYQYVRNTLQLNQGNTITGKDSISHPVFSDIAFYAGIAETDWSWTPMVTDFDNDGWRDMIITNGYPKDITDRDFMTYRAEANKIASKDILLEQIPEVKLTNYAFRNNGDCRFTDVSLKWGLTDPTFSSGAAYGDLDNDGDLELVINNTNQEAMIYENRSVKPGKKGNHFLQIKFEGGPQNRNGLGAVAELYYDKGKKQVYDHTPYRGYLSSIQDIGHFGLGKLASLDSLIIKWPGGARQKLTGVKADQLLKVKFSEAEPVSAQTPAVLAVNTLFRDITDSLGLSLQQEEIDFSDFNIQKLLPHKLSEYGPGLAVGDIDGNGMDDLVMGGSYSYSPVMLLQQSNGMFVRKNILENAGAATKQWEDMGLLLFDADGDGDLDLYTASGSYETDPNSVHYQDKFYTNDGKGNFSMDTMAIPKNYVSKSCVRAADFDKDGDLDLFLAGRVEPWNYPKPVSSFIYRNDSKNGQAKFTDVTSSIAAGLSNIGLVCDAVWTDFDNDGWTDLMLAGEWMPLRFLKNEKGVFTDVSKLSGINNELGFWNSIAPGDYDSDGDMDYVVGNMGENSFYRATNLYPVRIYAKDFDNNNSFDAIPSMYLPDKEGNKKEFPAQTRDDLIKQIISLRTRFQNYNLFANSTMDQLITEEWRKDMLVVEANNMKSSLLRNDGKGVFTMTALPMQAQISQINGMVAEDFNGDGWLDLLMNGNDFGTEVSVGRYDALNGLFLQGDANGGFIPKPISESGIYIPGNGKSLVKLNSANGNTLIIAGQNRGPLKTFKWQKQSRQIPFLATDAFATMKLRNGKIRKQEAFYGSSFLSQSGRYLQVDDQVSEVLITNNQGTARKITF</sequence>
<keyword evidence="1" id="KW-0732">Signal</keyword>
<dbReference type="EMBL" id="MBUA01000001">
    <property type="protein sequence ID" value="MBC6490125.1"/>
    <property type="molecule type" value="Genomic_DNA"/>
</dbReference>